<dbReference type="EMBL" id="HBEF01020311">
    <property type="protein sequence ID" value="CAD8340390.1"/>
    <property type="molecule type" value="Transcribed_RNA"/>
</dbReference>
<keyword evidence="2" id="KW-0812">Transmembrane</keyword>
<organism evidence="4">
    <name type="scientific">Craspedostauros australis</name>
    <dbReference type="NCBI Taxonomy" id="1486917"/>
    <lineage>
        <taxon>Eukaryota</taxon>
        <taxon>Sar</taxon>
        <taxon>Stramenopiles</taxon>
        <taxon>Ochrophyta</taxon>
        <taxon>Bacillariophyta</taxon>
        <taxon>Bacillariophyceae</taxon>
        <taxon>Bacillariophycidae</taxon>
        <taxon>Naviculales</taxon>
        <taxon>Naviculaceae</taxon>
        <taxon>Craspedostauros</taxon>
    </lineage>
</organism>
<sequence>MRPTLIARAATAATAIMACAPLAVSLDVSSSNHDHGAIASIQHESHDQPHPRHLQSSSLGVDALLYECDANNEKIDPITQKSVGDYMKFCITPSLLTKNRDIFVRSVDTMTLIRNKSNSSERQTLVESKQESGMTLLACVPGSEVCTVQTQLQGSLFYDPEDGVVQVVADIALQYGTLNTLWIDNNNGRNLQLVGGNGRYAGSSEIVLSFGVKSAKEPASETEEPEEDNWWKDSPAWQRFLLIFASIVVFCVFCCCFAACAFWFREEVLYKNEHANKQKAMDDHDSHKEEDSFLNPDHVDQFAEEEPYEAASQRNDDDAASRSRAAASSHAYSWDRQAQHADATASHAYTWNGSRAHHHDDEEYSRDSRSRR</sequence>
<feature type="chain" id="PRO_5030985750" description="Altered inheritance of mitochondria protein 24, mitochondrial" evidence="3">
    <location>
        <begin position="26"/>
        <end position="372"/>
    </location>
</feature>
<evidence type="ECO:0000256" key="2">
    <source>
        <dbReference type="SAM" id="Phobius"/>
    </source>
</evidence>
<protein>
    <recommendedName>
        <fullName evidence="5">Altered inheritance of mitochondria protein 24, mitochondrial</fullName>
    </recommendedName>
</protein>
<proteinExistence type="predicted"/>
<name>A0A7R9ZQF7_9STRA</name>
<evidence type="ECO:0008006" key="5">
    <source>
        <dbReference type="Google" id="ProtNLM"/>
    </source>
</evidence>
<feature type="transmembrane region" description="Helical" evidence="2">
    <location>
        <begin position="240"/>
        <end position="264"/>
    </location>
</feature>
<dbReference type="AlphaFoldDB" id="A0A7R9ZQF7"/>
<gene>
    <name evidence="4" type="ORF">CAUS1442_LOCUS12524</name>
</gene>
<keyword evidence="2" id="KW-0472">Membrane</keyword>
<dbReference type="PROSITE" id="PS51257">
    <property type="entry name" value="PROKAR_LIPOPROTEIN"/>
    <property type="match status" value="1"/>
</dbReference>
<feature type="region of interest" description="Disordered" evidence="1">
    <location>
        <begin position="305"/>
        <end position="324"/>
    </location>
</feature>
<evidence type="ECO:0000256" key="3">
    <source>
        <dbReference type="SAM" id="SignalP"/>
    </source>
</evidence>
<evidence type="ECO:0000256" key="1">
    <source>
        <dbReference type="SAM" id="MobiDB-lite"/>
    </source>
</evidence>
<keyword evidence="2" id="KW-1133">Transmembrane helix</keyword>
<feature type="compositionally biased region" description="Basic and acidic residues" evidence="1">
    <location>
        <begin position="358"/>
        <end position="372"/>
    </location>
</feature>
<feature type="signal peptide" evidence="3">
    <location>
        <begin position="1"/>
        <end position="25"/>
    </location>
</feature>
<accession>A0A7R9ZQF7</accession>
<reference evidence="4" key="1">
    <citation type="submission" date="2021-01" db="EMBL/GenBank/DDBJ databases">
        <authorList>
            <person name="Corre E."/>
            <person name="Pelletier E."/>
            <person name="Niang G."/>
            <person name="Scheremetjew M."/>
            <person name="Finn R."/>
            <person name="Kale V."/>
            <person name="Holt S."/>
            <person name="Cochrane G."/>
            <person name="Meng A."/>
            <person name="Brown T."/>
            <person name="Cohen L."/>
        </authorList>
    </citation>
    <scope>NUCLEOTIDE SEQUENCE</scope>
    <source>
        <strain evidence="4">CCMP3328</strain>
    </source>
</reference>
<evidence type="ECO:0000313" key="4">
    <source>
        <dbReference type="EMBL" id="CAD8340390.1"/>
    </source>
</evidence>
<feature type="region of interest" description="Disordered" evidence="1">
    <location>
        <begin position="345"/>
        <end position="372"/>
    </location>
</feature>
<keyword evidence="3" id="KW-0732">Signal</keyword>